<organism evidence="1">
    <name type="scientific">Anguilla anguilla</name>
    <name type="common">European freshwater eel</name>
    <name type="synonym">Muraena anguilla</name>
    <dbReference type="NCBI Taxonomy" id="7936"/>
    <lineage>
        <taxon>Eukaryota</taxon>
        <taxon>Metazoa</taxon>
        <taxon>Chordata</taxon>
        <taxon>Craniata</taxon>
        <taxon>Vertebrata</taxon>
        <taxon>Euteleostomi</taxon>
        <taxon>Actinopterygii</taxon>
        <taxon>Neopterygii</taxon>
        <taxon>Teleostei</taxon>
        <taxon>Anguilliformes</taxon>
        <taxon>Anguillidae</taxon>
        <taxon>Anguilla</taxon>
    </lineage>
</organism>
<reference evidence="1" key="1">
    <citation type="submission" date="2014-11" db="EMBL/GenBank/DDBJ databases">
        <authorList>
            <person name="Amaro Gonzalez C."/>
        </authorList>
    </citation>
    <scope>NUCLEOTIDE SEQUENCE</scope>
</reference>
<name>A0A0E9UCU2_ANGAN</name>
<protein>
    <submittedName>
        <fullName evidence="1">Uncharacterized protein</fullName>
    </submittedName>
</protein>
<dbReference type="EMBL" id="GBXM01045020">
    <property type="protein sequence ID" value="JAH63557.1"/>
    <property type="molecule type" value="Transcribed_RNA"/>
</dbReference>
<dbReference type="AlphaFoldDB" id="A0A0E9UCU2"/>
<reference evidence="1" key="2">
    <citation type="journal article" date="2015" name="Fish Shellfish Immunol.">
        <title>Early steps in the European eel (Anguilla anguilla)-Vibrio vulnificus interaction in the gills: Role of the RtxA13 toxin.</title>
        <authorList>
            <person name="Callol A."/>
            <person name="Pajuelo D."/>
            <person name="Ebbesson L."/>
            <person name="Teles M."/>
            <person name="MacKenzie S."/>
            <person name="Amaro C."/>
        </authorList>
    </citation>
    <scope>NUCLEOTIDE SEQUENCE</scope>
</reference>
<accession>A0A0E9UCU2</accession>
<sequence length="41" mass="4929">MTFAVPVLFQPFLFIMRPLLKNPVKYILAVNRRNCFMFVPR</sequence>
<evidence type="ECO:0000313" key="1">
    <source>
        <dbReference type="EMBL" id="JAH63557.1"/>
    </source>
</evidence>
<proteinExistence type="predicted"/>